<dbReference type="InterPro" id="IPR035914">
    <property type="entry name" value="Sperma_CUB_dom_sf"/>
</dbReference>
<gene>
    <name evidence="1" type="ORF">MESMT1_1454</name>
    <name evidence="2" type="ORF">SAMN02910340_01863</name>
</gene>
<sequence length="65" mass="7372">MSNISILKIVLCCLFIVTCIPTALAEPLAESDHPYANNFEYTWTISEPGADQIRLHFEYLKLAQN</sequence>
<reference evidence="2 4" key="2">
    <citation type="submission" date="2016-10" db="EMBL/GenBank/DDBJ databases">
        <authorList>
            <person name="Varghese N."/>
            <person name="Submissions S."/>
        </authorList>
    </citation>
    <scope>NUCLEOTIDE SEQUENCE [LARGE SCALE GENOMIC DNA]</scope>
    <source>
        <strain evidence="2 4">DSM 11855</strain>
    </source>
</reference>
<accession>A0A1I7A4S5</accession>
<dbReference type="EMBL" id="AP017646">
    <property type="protein sequence ID" value="BAW29384.1"/>
    <property type="molecule type" value="Genomic_DNA"/>
</dbReference>
<evidence type="ECO:0000313" key="2">
    <source>
        <dbReference type="EMBL" id="SFT69931.1"/>
    </source>
</evidence>
<protein>
    <submittedName>
        <fullName evidence="2">Uncharacterized protein</fullName>
    </submittedName>
</protein>
<dbReference type="AlphaFoldDB" id="A0A1I7A4S5"/>
<dbReference type="Proteomes" id="UP000323733">
    <property type="component" value="Unassembled WGS sequence"/>
</dbReference>
<evidence type="ECO:0000313" key="4">
    <source>
        <dbReference type="Proteomes" id="UP000323733"/>
    </source>
</evidence>
<proteinExistence type="predicted"/>
<dbReference type="SUPFAM" id="SSF49854">
    <property type="entry name" value="Spermadhesin, CUB domain"/>
    <property type="match status" value="1"/>
</dbReference>
<dbReference type="EMBL" id="FPAO01000007">
    <property type="protein sequence ID" value="SFT69931.1"/>
    <property type="molecule type" value="Genomic_DNA"/>
</dbReference>
<evidence type="ECO:0000313" key="3">
    <source>
        <dbReference type="Proteomes" id="UP000265557"/>
    </source>
</evidence>
<reference evidence="1 3" key="1">
    <citation type="submission" date="2016-09" db="EMBL/GenBank/DDBJ databases">
        <title>Complete Genome Sequence of Methanosarcina thermophila MT-1.</title>
        <authorList>
            <person name="Kouzuma A."/>
        </authorList>
    </citation>
    <scope>NUCLEOTIDE SEQUENCE [LARGE SCALE GENOMIC DNA]</scope>
    <source>
        <strain evidence="1 3">MT-1</strain>
    </source>
</reference>
<accession>A0A3G9CU48</accession>
<organism evidence="2 4">
    <name type="scientific">Methanosarcina thermophila</name>
    <dbReference type="NCBI Taxonomy" id="2210"/>
    <lineage>
        <taxon>Archaea</taxon>
        <taxon>Methanobacteriati</taxon>
        <taxon>Methanobacteriota</taxon>
        <taxon>Stenosarchaea group</taxon>
        <taxon>Methanomicrobia</taxon>
        <taxon>Methanosarcinales</taxon>
        <taxon>Methanosarcinaceae</taxon>
        <taxon>Methanosarcina</taxon>
    </lineage>
</organism>
<dbReference type="Proteomes" id="UP000265557">
    <property type="component" value="Chromosome"/>
</dbReference>
<name>A0A1I7A4S5_METTE</name>
<keyword evidence="4" id="KW-1185">Reference proteome</keyword>
<evidence type="ECO:0000313" key="1">
    <source>
        <dbReference type="EMBL" id="BAW29384.1"/>
    </source>
</evidence>